<feature type="coiled-coil region" evidence="1">
    <location>
        <begin position="124"/>
        <end position="151"/>
    </location>
</feature>
<dbReference type="InterPro" id="IPR025207">
    <property type="entry name" value="Sim4_Fta4"/>
</dbReference>
<dbReference type="Pfam" id="PF13093">
    <property type="entry name" value="FTA4"/>
    <property type="match status" value="1"/>
</dbReference>
<feature type="region of interest" description="Disordered" evidence="2">
    <location>
        <begin position="28"/>
        <end position="47"/>
    </location>
</feature>
<evidence type="ECO:0008006" key="5">
    <source>
        <dbReference type="Google" id="ProtNLM"/>
    </source>
</evidence>
<accession>A0A9N9KLN7</accession>
<evidence type="ECO:0000313" key="4">
    <source>
        <dbReference type="Proteomes" id="UP000696280"/>
    </source>
</evidence>
<evidence type="ECO:0000256" key="1">
    <source>
        <dbReference type="SAM" id="Coils"/>
    </source>
</evidence>
<dbReference type="PANTHER" id="PTHR42040:SF1">
    <property type="entry name" value="INNER KINETOCHORE SUBUNIT FTA4"/>
    <property type="match status" value="1"/>
</dbReference>
<comment type="caution">
    <text evidence="3">The sequence shown here is derived from an EMBL/GenBank/DDBJ whole genome shotgun (WGS) entry which is preliminary data.</text>
</comment>
<name>A0A9N9KLN7_9HELO</name>
<organism evidence="3 4">
    <name type="scientific">Hymenoscyphus fraxineus</name>
    <dbReference type="NCBI Taxonomy" id="746836"/>
    <lineage>
        <taxon>Eukaryota</taxon>
        <taxon>Fungi</taxon>
        <taxon>Dikarya</taxon>
        <taxon>Ascomycota</taxon>
        <taxon>Pezizomycotina</taxon>
        <taxon>Leotiomycetes</taxon>
        <taxon>Helotiales</taxon>
        <taxon>Helotiaceae</taxon>
        <taxon>Hymenoscyphus</taxon>
    </lineage>
</organism>
<protein>
    <recommendedName>
        <fullName evidence="5">Kinetochore protein fta4</fullName>
    </recommendedName>
</protein>
<keyword evidence="4" id="KW-1185">Reference proteome</keyword>
<feature type="compositionally biased region" description="Low complexity" evidence="2">
    <location>
        <begin position="28"/>
        <end position="37"/>
    </location>
</feature>
<dbReference type="GO" id="GO:0031511">
    <property type="term" value="C:Mis6-Sim4 complex"/>
    <property type="evidence" value="ECO:0007669"/>
    <property type="project" value="InterPro"/>
</dbReference>
<dbReference type="PANTHER" id="PTHR42040">
    <property type="entry name" value="INNER KINETOCHORE SUBUNIT FTA4"/>
    <property type="match status" value="1"/>
</dbReference>
<evidence type="ECO:0000313" key="3">
    <source>
        <dbReference type="EMBL" id="CAG8949278.1"/>
    </source>
</evidence>
<dbReference type="Proteomes" id="UP000696280">
    <property type="component" value="Unassembled WGS sequence"/>
</dbReference>
<reference evidence="3" key="1">
    <citation type="submission" date="2021-07" db="EMBL/GenBank/DDBJ databases">
        <authorList>
            <person name="Durling M."/>
        </authorList>
    </citation>
    <scope>NUCLEOTIDE SEQUENCE</scope>
</reference>
<gene>
    <name evidence="3" type="ORF">HYFRA_00004903</name>
</gene>
<dbReference type="AlphaFoldDB" id="A0A9N9KLN7"/>
<evidence type="ECO:0000256" key="2">
    <source>
        <dbReference type="SAM" id="MobiDB-lite"/>
    </source>
</evidence>
<sequence length="219" mass="24300">MPPQPPPPSIPHLKTTFLRTQITTLSTPLRPSSTFLTNNTTKDTPLPQRAIDDAVQKLNILLRKHNKLAYGPQATRHVAEQIDRLYWAAAERGVVVATPHLIAQLPPTWSEEATSLAPEKAAHFEALQARLVELDERRRAAREKVERYKAMKELLGPFEEAGETVQGNIVVKNGEVERELERMRLLLLRVERGVGGLEGAGEMVGVEEGEEGILAILGD</sequence>
<proteinExistence type="predicted"/>
<dbReference type="OrthoDB" id="21214at2759"/>
<dbReference type="EMBL" id="CAJVRL010000002">
    <property type="protein sequence ID" value="CAG8949278.1"/>
    <property type="molecule type" value="Genomic_DNA"/>
</dbReference>
<keyword evidence="1" id="KW-0175">Coiled coil</keyword>